<proteinExistence type="predicted"/>
<dbReference type="EMBL" id="BGPR01000133">
    <property type="protein sequence ID" value="GBL97794.1"/>
    <property type="molecule type" value="Genomic_DNA"/>
</dbReference>
<organism evidence="2 3">
    <name type="scientific">Araneus ventricosus</name>
    <name type="common">Orbweaver spider</name>
    <name type="synonym">Epeira ventricosa</name>
    <dbReference type="NCBI Taxonomy" id="182803"/>
    <lineage>
        <taxon>Eukaryota</taxon>
        <taxon>Metazoa</taxon>
        <taxon>Ecdysozoa</taxon>
        <taxon>Arthropoda</taxon>
        <taxon>Chelicerata</taxon>
        <taxon>Arachnida</taxon>
        <taxon>Araneae</taxon>
        <taxon>Araneomorphae</taxon>
        <taxon>Entelegynae</taxon>
        <taxon>Araneoidea</taxon>
        <taxon>Araneidae</taxon>
        <taxon>Araneus</taxon>
    </lineage>
</organism>
<name>A0A4Y2C397_ARAVE</name>
<keyword evidence="1" id="KW-0812">Transmembrane</keyword>
<gene>
    <name evidence="2" type="ORF">AVEN_231956_1</name>
</gene>
<feature type="transmembrane region" description="Helical" evidence="1">
    <location>
        <begin position="23"/>
        <end position="43"/>
    </location>
</feature>
<comment type="caution">
    <text evidence="2">The sequence shown here is derived from an EMBL/GenBank/DDBJ whole genome shotgun (WGS) entry which is preliminary data.</text>
</comment>
<evidence type="ECO:0000313" key="2">
    <source>
        <dbReference type="EMBL" id="GBL97794.1"/>
    </source>
</evidence>
<evidence type="ECO:0000256" key="1">
    <source>
        <dbReference type="SAM" id="Phobius"/>
    </source>
</evidence>
<sequence>MRPGSLPLRQAHWDFVLPVPHPSPGACWFLPIEVVIFLLYLYWSPNTRVLRSWPWIASRWISDNNNNAESTYSLNEALDQFLTAVSQITETN</sequence>
<evidence type="ECO:0000313" key="3">
    <source>
        <dbReference type="Proteomes" id="UP000499080"/>
    </source>
</evidence>
<dbReference type="AlphaFoldDB" id="A0A4Y2C397"/>
<accession>A0A4Y2C397</accession>
<dbReference type="Proteomes" id="UP000499080">
    <property type="component" value="Unassembled WGS sequence"/>
</dbReference>
<keyword evidence="1" id="KW-1133">Transmembrane helix</keyword>
<protein>
    <submittedName>
        <fullName evidence="2">Uncharacterized protein</fullName>
    </submittedName>
</protein>
<keyword evidence="1" id="KW-0472">Membrane</keyword>
<reference evidence="2 3" key="1">
    <citation type="journal article" date="2019" name="Sci. Rep.">
        <title>Orb-weaving spider Araneus ventricosus genome elucidates the spidroin gene catalogue.</title>
        <authorList>
            <person name="Kono N."/>
            <person name="Nakamura H."/>
            <person name="Ohtoshi R."/>
            <person name="Moran D.A.P."/>
            <person name="Shinohara A."/>
            <person name="Yoshida Y."/>
            <person name="Fujiwara M."/>
            <person name="Mori M."/>
            <person name="Tomita M."/>
            <person name="Arakawa K."/>
        </authorList>
    </citation>
    <scope>NUCLEOTIDE SEQUENCE [LARGE SCALE GENOMIC DNA]</scope>
</reference>
<keyword evidence="3" id="KW-1185">Reference proteome</keyword>